<comment type="caution">
    <text evidence="2">The sequence shown here is derived from an EMBL/GenBank/DDBJ whole genome shotgun (WGS) entry which is preliminary data.</text>
</comment>
<dbReference type="PANTHER" id="PTHR30619:SF1">
    <property type="entry name" value="RECOMBINATION PROTEIN 2"/>
    <property type="match status" value="1"/>
</dbReference>
<name>A0A9D1HMF8_9FIRM</name>
<sequence>MLKSMKKIDRAYKRARSKTMRAAALLLVLLATFTITLWPNSRELTGDFEAIFLDVGQGDSVLICADGKAVLVDAGGLPGDSTLMAEQVVIPYIKSLGLDHLDMVFNTHPDNDHIGGLFAVLDELPVTELAVFDGYEDNQKQQQLIQLAETKQVPVNAVAAGDVFQFSDKFSVEVIAPEAEKTFGEDDVNNGSLVLHFSYQDLDLLTTGDLVGSEMDEAIADLDCADIEVLQLPHHGSKNSYDEDWYAEFDPEAVIISCGLDNSYGHPGKNVVEYWQNEGADIYRTDYQGSCRIIYTDGKLSFETAA</sequence>
<accession>A0A9D1HMF8</accession>
<dbReference type="Gene3D" id="3.60.15.10">
    <property type="entry name" value="Ribonuclease Z/Hydroxyacylglutathione hydrolase-like"/>
    <property type="match status" value="1"/>
</dbReference>
<evidence type="ECO:0000259" key="1">
    <source>
        <dbReference type="SMART" id="SM00849"/>
    </source>
</evidence>
<dbReference type="InterPro" id="IPR035681">
    <property type="entry name" value="ComA-like_MBL"/>
</dbReference>
<proteinExistence type="predicted"/>
<reference evidence="2" key="2">
    <citation type="journal article" date="2021" name="PeerJ">
        <title>Extensive microbial diversity within the chicken gut microbiome revealed by metagenomics and culture.</title>
        <authorList>
            <person name="Gilroy R."/>
            <person name="Ravi A."/>
            <person name="Getino M."/>
            <person name="Pursley I."/>
            <person name="Horton D.L."/>
            <person name="Alikhan N.F."/>
            <person name="Baker D."/>
            <person name="Gharbi K."/>
            <person name="Hall N."/>
            <person name="Watson M."/>
            <person name="Adriaenssens E.M."/>
            <person name="Foster-Nyarko E."/>
            <person name="Jarju S."/>
            <person name="Secka A."/>
            <person name="Antonio M."/>
            <person name="Oren A."/>
            <person name="Chaudhuri R.R."/>
            <person name="La Ragione R."/>
            <person name="Hildebrand F."/>
            <person name="Pallen M.J."/>
        </authorList>
    </citation>
    <scope>NUCLEOTIDE SEQUENCE</scope>
    <source>
        <strain evidence="2">2830</strain>
    </source>
</reference>
<feature type="domain" description="Metallo-beta-lactamase" evidence="1">
    <location>
        <begin position="57"/>
        <end position="260"/>
    </location>
</feature>
<dbReference type="SMART" id="SM00849">
    <property type="entry name" value="Lactamase_B"/>
    <property type="match status" value="1"/>
</dbReference>
<reference evidence="2" key="1">
    <citation type="submission" date="2020-10" db="EMBL/GenBank/DDBJ databases">
        <authorList>
            <person name="Gilroy R."/>
        </authorList>
    </citation>
    <scope>NUCLEOTIDE SEQUENCE</scope>
    <source>
        <strain evidence="2">2830</strain>
    </source>
</reference>
<dbReference type="SUPFAM" id="SSF56281">
    <property type="entry name" value="Metallo-hydrolase/oxidoreductase"/>
    <property type="match status" value="1"/>
</dbReference>
<dbReference type="InterPro" id="IPR001279">
    <property type="entry name" value="Metallo-B-lactamas"/>
</dbReference>
<dbReference type="Proteomes" id="UP000824124">
    <property type="component" value="Unassembled WGS sequence"/>
</dbReference>
<evidence type="ECO:0000313" key="2">
    <source>
        <dbReference type="EMBL" id="HIU10593.1"/>
    </source>
</evidence>
<dbReference type="PANTHER" id="PTHR30619">
    <property type="entry name" value="DNA INTERNALIZATION/COMPETENCE PROTEIN COMEC/REC2"/>
    <property type="match status" value="1"/>
</dbReference>
<dbReference type="InterPro" id="IPR036866">
    <property type="entry name" value="RibonucZ/Hydroxyglut_hydro"/>
</dbReference>
<gene>
    <name evidence="2" type="ORF">IAB00_05055</name>
</gene>
<dbReference type="EMBL" id="DVMH01000026">
    <property type="protein sequence ID" value="HIU10593.1"/>
    <property type="molecule type" value="Genomic_DNA"/>
</dbReference>
<protein>
    <submittedName>
        <fullName evidence="2">MBL fold metallo-hydrolase</fullName>
    </submittedName>
</protein>
<dbReference type="Pfam" id="PF00753">
    <property type="entry name" value="Lactamase_B"/>
    <property type="match status" value="1"/>
</dbReference>
<evidence type="ECO:0000313" key="3">
    <source>
        <dbReference type="Proteomes" id="UP000824124"/>
    </source>
</evidence>
<dbReference type="CDD" id="cd07731">
    <property type="entry name" value="ComA-like_MBL-fold"/>
    <property type="match status" value="1"/>
</dbReference>
<dbReference type="AlphaFoldDB" id="A0A9D1HMF8"/>
<dbReference type="InterPro" id="IPR052159">
    <property type="entry name" value="Competence_DNA_uptake"/>
</dbReference>
<organism evidence="2 3">
    <name type="scientific">Candidatus Avidehalobacter gallistercoris</name>
    <dbReference type="NCBI Taxonomy" id="2840694"/>
    <lineage>
        <taxon>Bacteria</taxon>
        <taxon>Bacillati</taxon>
        <taxon>Bacillota</taxon>
        <taxon>Clostridia</taxon>
        <taxon>Eubacteriales</taxon>
        <taxon>Peptococcaceae</taxon>
        <taxon>Peptococcaceae incertae sedis</taxon>
        <taxon>Candidatus Avidehalobacter</taxon>
    </lineage>
</organism>